<dbReference type="Pfam" id="PF14281">
    <property type="entry name" value="PDDEXK_4"/>
    <property type="match status" value="1"/>
</dbReference>
<dbReference type="InterPro" id="IPR029470">
    <property type="entry name" value="PDDEXK_4"/>
</dbReference>
<proteinExistence type="predicted"/>
<comment type="caution">
    <text evidence="1">The sequence shown here is derived from an EMBL/GenBank/DDBJ whole genome shotgun (WGS) entry which is preliminary data.</text>
</comment>
<accession>A0A511UYW4</accession>
<keyword evidence="2" id="KW-1185">Reference proteome</keyword>
<dbReference type="EMBL" id="BJXW01000011">
    <property type="protein sequence ID" value="GEN30958.1"/>
    <property type="molecule type" value="Genomic_DNA"/>
</dbReference>
<dbReference type="OrthoDB" id="1453311at2"/>
<dbReference type="AlphaFoldDB" id="A0A511UYW4"/>
<dbReference type="RefSeq" id="WP_146936710.1">
    <property type="nucleotide sequence ID" value="NZ_BJXW01000011.1"/>
</dbReference>
<evidence type="ECO:0000313" key="2">
    <source>
        <dbReference type="Proteomes" id="UP000321491"/>
    </source>
</evidence>
<evidence type="ECO:0000313" key="1">
    <source>
        <dbReference type="EMBL" id="GEN30958.1"/>
    </source>
</evidence>
<organism evidence="1 2">
    <name type="scientific">Cerasibacillus quisquiliarum</name>
    <dbReference type="NCBI Taxonomy" id="227865"/>
    <lineage>
        <taxon>Bacteria</taxon>
        <taxon>Bacillati</taxon>
        <taxon>Bacillota</taxon>
        <taxon>Bacilli</taxon>
        <taxon>Bacillales</taxon>
        <taxon>Bacillaceae</taxon>
        <taxon>Cerasibacillus</taxon>
    </lineage>
</organism>
<sequence length="603" mass="72192">MEMRDLIELENDIVFQQLNQEVNSFNTLKVLRLENYEIRHSNLLAWLLDPMENHQLYDYFLRKTIEHLILIDENSDNLQYEEIGEILNHSLMNSYVYREVKTDNNRFIDLLIVSKQSKLVILIENKFYSTESENQLDDYLHFVQHIFNDFTIIPIYLTLNGEKPSNHQYFILTYERIQSILQTILTVHKNQLSEDVYNLIEDYNIILKEKYNPNQDQILQAIDIYRQHKSTIDSLFEETAIVSKELQLKTEYKHHFVKKYKHTIEYIFKHGQNILAYSFEQFIQQQFDAEILYRPHPTVPHLLPPEWHGVSRFHVREPNYWLGTGLIVWFEQTKDRRLRLIAEIGPIKYVNRLSLLEQLENIGLSFSERSKSEESRYTRFYSNKLDINKWNDTAELTQAMIELYNDPEFTLLRHQLADILNSRTKKLSTIETNQMKNLPVNETNRQVQTAFKKWMALNNIPEDHYRVSKRNLSFKIPLFDQFKEQLGETREKWWWDNGPFLFWININPDLLYFVLEVGPIEADKRISLMQRIEDKGIKVSKKALTFKAKYNRIYTKAISIEGLTESELLDVFETLYTNKDIQNILEKLQMIYKDILVQDNDGM</sequence>
<gene>
    <name evidence="1" type="ORF">CQU01_11960</name>
</gene>
<name>A0A511UYW4_9BACI</name>
<protein>
    <submittedName>
        <fullName evidence="1">Uncharacterized protein</fullName>
    </submittedName>
</protein>
<dbReference type="Proteomes" id="UP000321491">
    <property type="component" value="Unassembled WGS sequence"/>
</dbReference>
<reference evidence="1 2" key="1">
    <citation type="submission" date="2019-07" db="EMBL/GenBank/DDBJ databases">
        <title>Whole genome shotgun sequence of Cerasibacillus quisquiliarum NBRC 102429.</title>
        <authorList>
            <person name="Hosoyama A."/>
            <person name="Uohara A."/>
            <person name="Ohji S."/>
            <person name="Ichikawa N."/>
        </authorList>
    </citation>
    <scope>NUCLEOTIDE SEQUENCE [LARGE SCALE GENOMIC DNA]</scope>
    <source>
        <strain evidence="1 2">NBRC 102429</strain>
    </source>
</reference>